<name>A0A835DWT7_9POAL</name>
<evidence type="ECO:0000313" key="2">
    <source>
        <dbReference type="EMBL" id="KAF8643627.1"/>
    </source>
</evidence>
<dbReference type="InterPro" id="IPR004993">
    <property type="entry name" value="GH3"/>
</dbReference>
<dbReference type="GO" id="GO:0005737">
    <property type="term" value="C:cytoplasm"/>
    <property type="evidence" value="ECO:0007669"/>
    <property type="project" value="TreeGrafter"/>
</dbReference>
<dbReference type="Proteomes" id="UP000636709">
    <property type="component" value="Unassembled WGS sequence"/>
</dbReference>
<keyword evidence="3" id="KW-1185">Reference proteome</keyword>
<proteinExistence type="predicted"/>
<dbReference type="OrthoDB" id="10004661at2759"/>
<comment type="caution">
    <text evidence="2">The sequence shown here is derived from an EMBL/GenBank/DDBJ whole genome shotgun (WGS) entry which is preliminary data.</text>
</comment>
<dbReference type="EMBL" id="JACEFO010003178">
    <property type="protein sequence ID" value="KAF8643627.1"/>
    <property type="molecule type" value="Genomic_DNA"/>
</dbReference>
<feature type="domain" description="GH3 C-terminal" evidence="1">
    <location>
        <begin position="11"/>
        <end position="94"/>
    </location>
</feature>
<protein>
    <recommendedName>
        <fullName evidence="1">GH3 C-terminal domain-containing protein</fullName>
    </recommendedName>
</protein>
<sequence>MARQTQILQFKTLEVVDYSSHADVSRDPGHYVIFWELNADANDDVLQACCDELDRSPAPAIGALELRVLQRGTFQKVLRHYLSLGAPVSQFKSNSGVLQILSGNVVKARRRRGRPAGRRHHILPARVMAHVMCQTVSQWSSVTDQLVVASQLSRVCVQCTIRSVAKWPPPNGPKGIHDLSIVHSTWPCMVTGAASQPRYLRPERGACPGAGRAPAAAWR</sequence>
<dbReference type="PANTHER" id="PTHR31901">
    <property type="entry name" value="GH3 DOMAIN-CONTAINING PROTEIN"/>
    <property type="match status" value="1"/>
</dbReference>
<accession>A0A835DWT7</accession>
<dbReference type="AlphaFoldDB" id="A0A835DWT7"/>
<dbReference type="PANTHER" id="PTHR31901:SF56">
    <property type="entry name" value="JASMONOYL--L-AMINO ACID SYNTHETASE GH3.3"/>
    <property type="match status" value="1"/>
</dbReference>
<dbReference type="Pfam" id="PF23572">
    <property type="entry name" value="GH3_C"/>
    <property type="match status" value="1"/>
</dbReference>
<gene>
    <name evidence="2" type="ORF">HU200_066683</name>
</gene>
<reference evidence="2" key="1">
    <citation type="submission" date="2020-07" db="EMBL/GenBank/DDBJ databases">
        <title>Genome sequence and genetic diversity analysis of an under-domesticated orphan crop, white fonio (Digitaria exilis).</title>
        <authorList>
            <person name="Bennetzen J.L."/>
            <person name="Chen S."/>
            <person name="Ma X."/>
            <person name="Wang X."/>
            <person name="Yssel A.E.J."/>
            <person name="Chaluvadi S.R."/>
            <person name="Johnson M."/>
            <person name="Gangashetty P."/>
            <person name="Hamidou F."/>
            <person name="Sanogo M.D."/>
            <person name="Zwaenepoel A."/>
            <person name="Wallace J."/>
            <person name="Van De Peer Y."/>
            <person name="Van Deynze A."/>
        </authorList>
    </citation>
    <scope>NUCLEOTIDE SEQUENCE</scope>
    <source>
        <tissue evidence="2">Leaves</tissue>
    </source>
</reference>
<organism evidence="2 3">
    <name type="scientific">Digitaria exilis</name>
    <dbReference type="NCBI Taxonomy" id="1010633"/>
    <lineage>
        <taxon>Eukaryota</taxon>
        <taxon>Viridiplantae</taxon>
        <taxon>Streptophyta</taxon>
        <taxon>Embryophyta</taxon>
        <taxon>Tracheophyta</taxon>
        <taxon>Spermatophyta</taxon>
        <taxon>Magnoliopsida</taxon>
        <taxon>Liliopsida</taxon>
        <taxon>Poales</taxon>
        <taxon>Poaceae</taxon>
        <taxon>PACMAD clade</taxon>
        <taxon>Panicoideae</taxon>
        <taxon>Panicodae</taxon>
        <taxon>Paniceae</taxon>
        <taxon>Anthephorinae</taxon>
        <taxon>Digitaria</taxon>
    </lineage>
</organism>
<dbReference type="GO" id="GO:0016881">
    <property type="term" value="F:acid-amino acid ligase activity"/>
    <property type="evidence" value="ECO:0007669"/>
    <property type="project" value="TreeGrafter"/>
</dbReference>
<evidence type="ECO:0000259" key="1">
    <source>
        <dbReference type="Pfam" id="PF23572"/>
    </source>
</evidence>
<evidence type="ECO:0000313" key="3">
    <source>
        <dbReference type="Proteomes" id="UP000636709"/>
    </source>
</evidence>
<dbReference type="InterPro" id="IPR055378">
    <property type="entry name" value="GH3_C"/>
</dbReference>